<feature type="domain" description="Pyrroline-5-carboxylate reductase dimerisation" evidence="6">
    <location>
        <begin position="253"/>
        <end position="356"/>
    </location>
</feature>
<gene>
    <name evidence="7" type="ORF">EJ03DRAFT_339716</name>
</gene>
<proteinExistence type="inferred from homology"/>
<dbReference type="InterPro" id="IPR008927">
    <property type="entry name" value="6-PGluconate_DH-like_C_sf"/>
</dbReference>
<dbReference type="GO" id="GO:0055129">
    <property type="term" value="P:L-proline biosynthetic process"/>
    <property type="evidence" value="ECO:0007669"/>
    <property type="project" value="UniProtKB-UniPathway"/>
</dbReference>
<comment type="similarity">
    <text evidence="1 4">Belongs to the pyrroline-5-carboxylate reductase family.</text>
</comment>
<comment type="pathway">
    <text evidence="4">Amino-acid biosynthesis; L-proline biosynthesis; L-proline from L-glutamate 5-semialdehyde: step 1/1.</text>
</comment>
<dbReference type="NCBIfam" id="TIGR00112">
    <property type="entry name" value="proC"/>
    <property type="match status" value="1"/>
</dbReference>
<dbReference type="FunFam" id="1.10.3730.10:FF:000001">
    <property type="entry name" value="Pyrroline-5-carboxylate reductase"/>
    <property type="match status" value="1"/>
</dbReference>
<dbReference type="SUPFAM" id="SSF48179">
    <property type="entry name" value="6-phosphogluconate dehydrogenase C-terminal domain-like"/>
    <property type="match status" value="1"/>
</dbReference>
<dbReference type="PROSITE" id="PS00521">
    <property type="entry name" value="P5CR"/>
    <property type="match status" value="1"/>
</dbReference>
<accession>A0A6G1KWW5</accession>
<keyword evidence="4" id="KW-0641">Proline biosynthesis</keyword>
<sequence length="358" mass="37126">MSAADRDLTPSWILQETLNVHQNALESYLTTKGVTTSPAASGARRDDGLTMTVLGCGTMGTAVLGGILDSLGGKPEKAGAQKVTVPERVPSRFIAVVQSTAGADRVRKELRQYSLSSKVSICQGDPCKTIAAVEEADVVLLACKPHGVEPLLQAQGMRDALKGKLLVSICSGVTCGQMKSYLGSAAVADRAKQEQEESHRSVTFIVRAMPNTAAAIRESTTVIADSDPSTPASYSSLVDWMFSRVGLIVHLPEANMDACTALCGSGPAFAAVFLESIAAGAIAVGVPRNEAYTMAAQTMRGTAGLLLEGQESHAALLRDKVTSPGGCTAAGLAVLEEGAVRGVVGKAVREAAKAAKRQ</sequence>
<dbReference type="InterPro" id="IPR000304">
    <property type="entry name" value="Pyrroline-COOH_reductase"/>
</dbReference>
<dbReference type="GO" id="GO:0004735">
    <property type="term" value="F:pyrroline-5-carboxylate reductase activity"/>
    <property type="evidence" value="ECO:0007669"/>
    <property type="project" value="UniProtKB-EC"/>
</dbReference>
<dbReference type="InterPro" id="IPR053790">
    <property type="entry name" value="P5CR-like_CS"/>
</dbReference>
<evidence type="ECO:0000259" key="5">
    <source>
        <dbReference type="Pfam" id="PF03807"/>
    </source>
</evidence>
<dbReference type="Pfam" id="PF03807">
    <property type="entry name" value="F420_oxidored"/>
    <property type="match status" value="1"/>
</dbReference>
<dbReference type="InterPro" id="IPR028939">
    <property type="entry name" value="P5C_Rdtase_cat_N"/>
</dbReference>
<evidence type="ECO:0000313" key="8">
    <source>
        <dbReference type="Proteomes" id="UP000799436"/>
    </source>
</evidence>
<evidence type="ECO:0000256" key="3">
    <source>
        <dbReference type="ARBA" id="ARBA00023002"/>
    </source>
</evidence>
<protein>
    <recommendedName>
        <fullName evidence="4">Pyrroline-5-carboxylate reductase</fullName>
        <ecNumber evidence="4">1.5.1.2</ecNumber>
    </recommendedName>
</protein>
<dbReference type="Gene3D" id="1.10.3730.10">
    <property type="entry name" value="ProC C-terminal domain-like"/>
    <property type="match status" value="1"/>
</dbReference>
<evidence type="ECO:0000256" key="2">
    <source>
        <dbReference type="ARBA" id="ARBA00022857"/>
    </source>
</evidence>
<dbReference type="PANTHER" id="PTHR11645">
    <property type="entry name" value="PYRROLINE-5-CARBOXYLATE REDUCTASE"/>
    <property type="match status" value="1"/>
</dbReference>
<reference evidence="7" key="1">
    <citation type="journal article" date="2020" name="Stud. Mycol.">
        <title>101 Dothideomycetes genomes: a test case for predicting lifestyles and emergence of pathogens.</title>
        <authorList>
            <person name="Haridas S."/>
            <person name="Albert R."/>
            <person name="Binder M."/>
            <person name="Bloem J."/>
            <person name="Labutti K."/>
            <person name="Salamov A."/>
            <person name="Andreopoulos B."/>
            <person name="Baker S."/>
            <person name="Barry K."/>
            <person name="Bills G."/>
            <person name="Bluhm B."/>
            <person name="Cannon C."/>
            <person name="Castanera R."/>
            <person name="Culley D."/>
            <person name="Daum C."/>
            <person name="Ezra D."/>
            <person name="Gonzalez J."/>
            <person name="Henrissat B."/>
            <person name="Kuo A."/>
            <person name="Liang C."/>
            <person name="Lipzen A."/>
            <person name="Lutzoni F."/>
            <person name="Magnuson J."/>
            <person name="Mondo S."/>
            <person name="Nolan M."/>
            <person name="Ohm R."/>
            <person name="Pangilinan J."/>
            <person name="Park H.-J."/>
            <person name="Ramirez L."/>
            <person name="Alfaro M."/>
            <person name="Sun H."/>
            <person name="Tritt A."/>
            <person name="Yoshinaga Y."/>
            <person name="Zwiers L.-H."/>
            <person name="Turgeon B."/>
            <person name="Goodwin S."/>
            <person name="Spatafora J."/>
            <person name="Crous P."/>
            <person name="Grigoriev I."/>
        </authorList>
    </citation>
    <scope>NUCLEOTIDE SEQUENCE</scope>
    <source>
        <strain evidence="7">CBS 116005</strain>
    </source>
</reference>
<organism evidence="7 8">
    <name type="scientific">Teratosphaeria nubilosa</name>
    <dbReference type="NCBI Taxonomy" id="161662"/>
    <lineage>
        <taxon>Eukaryota</taxon>
        <taxon>Fungi</taxon>
        <taxon>Dikarya</taxon>
        <taxon>Ascomycota</taxon>
        <taxon>Pezizomycotina</taxon>
        <taxon>Dothideomycetes</taxon>
        <taxon>Dothideomycetidae</taxon>
        <taxon>Mycosphaerellales</taxon>
        <taxon>Teratosphaeriaceae</taxon>
        <taxon>Teratosphaeria</taxon>
    </lineage>
</organism>
<feature type="domain" description="Pyrroline-5-carboxylate reductase catalytic N-terminal" evidence="5">
    <location>
        <begin position="52"/>
        <end position="171"/>
    </location>
</feature>
<dbReference type="Proteomes" id="UP000799436">
    <property type="component" value="Unassembled WGS sequence"/>
</dbReference>
<evidence type="ECO:0000256" key="1">
    <source>
        <dbReference type="ARBA" id="ARBA00005525"/>
    </source>
</evidence>
<dbReference type="Gene3D" id="3.40.50.720">
    <property type="entry name" value="NAD(P)-binding Rossmann-like Domain"/>
    <property type="match status" value="1"/>
</dbReference>
<dbReference type="AlphaFoldDB" id="A0A6G1KWW5"/>
<keyword evidence="4" id="KW-0028">Amino-acid biosynthesis</keyword>
<dbReference type="Pfam" id="PF14748">
    <property type="entry name" value="P5CR_dimer"/>
    <property type="match status" value="1"/>
</dbReference>
<evidence type="ECO:0000259" key="6">
    <source>
        <dbReference type="Pfam" id="PF14748"/>
    </source>
</evidence>
<dbReference type="EC" id="1.5.1.2" evidence="4"/>
<dbReference type="OrthoDB" id="10263291at2759"/>
<dbReference type="EMBL" id="ML995919">
    <property type="protein sequence ID" value="KAF2764534.1"/>
    <property type="molecule type" value="Genomic_DNA"/>
</dbReference>
<keyword evidence="3 4" id="KW-0560">Oxidoreductase</keyword>
<dbReference type="UniPathway" id="UPA00098">
    <property type="reaction ID" value="UER00361"/>
</dbReference>
<evidence type="ECO:0000256" key="4">
    <source>
        <dbReference type="RuleBase" id="RU003903"/>
    </source>
</evidence>
<dbReference type="InterPro" id="IPR036291">
    <property type="entry name" value="NAD(P)-bd_dom_sf"/>
</dbReference>
<keyword evidence="2 4" id="KW-0521">NADP</keyword>
<dbReference type="PANTHER" id="PTHR11645:SF0">
    <property type="entry name" value="PYRROLINE-5-CARBOXYLATE REDUCTASE 3"/>
    <property type="match status" value="1"/>
</dbReference>
<name>A0A6G1KWW5_9PEZI</name>
<comment type="catalytic activity">
    <reaction evidence="4">
        <text>L-proline + NADP(+) = (S)-1-pyrroline-5-carboxylate + NADPH + 2 H(+)</text>
        <dbReference type="Rhea" id="RHEA:14109"/>
        <dbReference type="ChEBI" id="CHEBI:15378"/>
        <dbReference type="ChEBI" id="CHEBI:17388"/>
        <dbReference type="ChEBI" id="CHEBI:57783"/>
        <dbReference type="ChEBI" id="CHEBI:58349"/>
        <dbReference type="ChEBI" id="CHEBI:60039"/>
        <dbReference type="EC" id="1.5.1.2"/>
    </reaction>
</comment>
<dbReference type="SUPFAM" id="SSF51735">
    <property type="entry name" value="NAD(P)-binding Rossmann-fold domains"/>
    <property type="match status" value="1"/>
</dbReference>
<keyword evidence="8" id="KW-1185">Reference proteome</keyword>
<dbReference type="HAMAP" id="MF_01925">
    <property type="entry name" value="P5C_reductase"/>
    <property type="match status" value="1"/>
</dbReference>
<evidence type="ECO:0000313" key="7">
    <source>
        <dbReference type="EMBL" id="KAF2764534.1"/>
    </source>
</evidence>
<dbReference type="InterPro" id="IPR029036">
    <property type="entry name" value="P5CR_dimer"/>
</dbReference>